<dbReference type="AlphaFoldDB" id="A0A508YPH9"/>
<organism evidence="1 2">
    <name type="scientific">Limosilactobacillus mucosae</name>
    <name type="common">Lactobacillus mucosae</name>
    <dbReference type="NCBI Taxonomy" id="97478"/>
    <lineage>
        <taxon>Bacteria</taxon>
        <taxon>Bacillati</taxon>
        <taxon>Bacillota</taxon>
        <taxon>Bacilli</taxon>
        <taxon>Lactobacillales</taxon>
        <taxon>Lactobacillaceae</taxon>
        <taxon>Limosilactobacillus</taxon>
    </lineage>
</organism>
<gene>
    <name evidence="1" type="ORF">LMUP508_01288</name>
</gene>
<dbReference type="EMBL" id="CABFNH010000016">
    <property type="protein sequence ID" value="VTZ90864.1"/>
    <property type="molecule type" value="Genomic_DNA"/>
</dbReference>
<name>A0A508YPH9_LIMMU</name>
<proteinExistence type="predicted"/>
<dbReference type="RefSeq" id="WP_143113115.1">
    <property type="nucleotide sequence ID" value="NZ_CABFNH010000016.1"/>
</dbReference>
<reference evidence="1 2" key="1">
    <citation type="submission" date="2019-06" db="EMBL/GenBank/DDBJ databases">
        <authorList>
            <person name="Rodrigo-Torres L."/>
            <person name="Arahal R. D."/>
            <person name="Lucena T."/>
        </authorList>
    </citation>
    <scope>NUCLEOTIDE SEQUENCE [LARGE SCALE GENOMIC DNA]</scope>
    <source>
        <strain evidence="1 2">INIA P508</strain>
    </source>
</reference>
<accession>A0A508YPH9</accession>
<sequence>MRLITISDQHGHALRYDYHTALKGIKSLYNYELTQGDKRLNDIAKTMLPLLGHDLNNIKACYWLVLSLNKDVYQKVMDLLALNGDTFKTLSAVERLDTIYRNTKSKKRTVSGKSLAALQLTQHQSIAVQRANDLLANTDETNIAANLLRAMVSGQLDKIKTPLPAGNGEKLKIKA</sequence>
<protein>
    <submittedName>
        <fullName evidence="1">Uncharacterized protein</fullName>
    </submittedName>
</protein>
<evidence type="ECO:0000313" key="2">
    <source>
        <dbReference type="Proteomes" id="UP000365705"/>
    </source>
</evidence>
<evidence type="ECO:0000313" key="1">
    <source>
        <dbReference type="EMBL" id="VTZ90864.1"/>
    </source>
</evidence>
<dbReference type="Proteomes" id="UP000365705">
    <property type="component" value="Unassembled WGS sequence"/>
</dbReference>